<dbReference type="InterPro" id="IPR015422">
    <property type="entry name" value="PyrdxlP-dep_Trfase_small"/>
</dbReference>
<dbReference type="PANTHER" id="PTHR43094">
    <property type="entry name" value="AMINOTRANSFERASE"/>
    <property type="match status" value="1"/>
</dbReference>
<name>A0A4P1LYG1_VIRPA</name>
<evidence type="ECO:0000256" key="2">
    <source>
        <dbReference type="ARBA" id="ARBA00022576"/>
    </source>
</evidence>
<reference evidence="6 7" key="1">
    <citation type="journal article" date="2018" name="Sci. Rep.">
        <title>Strategic single point mutation yields a solvent- and salt-stable transaminase from Virgibacillus sp. in soluble form.</title>
        <authorList>
            <person name="Guidi B."/>
            <person name="Planchestainer M."/>
            <person name="Contente M.L."/>
            <person name="Laurenzi T."/>
            <person name="Eberini I."/>
            <person name="Gourlay L.J."/>
            <person name="Romano D."/>
            <person name="Paradisi F."/>
            <person name="Molinari F."/>
        </authorList>
    </citation>
    <scope>X-RAY CRYSTALLOGRAPHY (2.00 ANGSTROMS) IN COMPLEX WITH PYRIDOXAL 5'-PHOSPHATE</scope>
</reference>
<keyword evidence="6 7" id="KW-0002">3D-structure</keyword>
<dbReference type="Pfam" id="PF00202">
    <property type="entry name" value="Aminotran_3"/>
    <property type="match status" value="1"/>
</dbReference>
<dbReference type="FunFam" id="3.40.640.10:FF:000014">
    <property type="entry name" value="Adenosylmethionine-8-amino-7-oxononanoate aminotransferase, probable"/>
    <property type="match status" value="1"/>
</dbReference>
<dbReference type="CDD" id="cd00610">
    <property type="entry name" value="OAT_like"/>
    <property type="match status" value="1"/>
</dbReference>
<evidence type="ECO:0000256" key="3">
    <source>
        <dbReference type="ARBA" id="ARBA00022679"/>
    </source>
</evidence>
<organism evidence="6">
    <name type="scientific">Virgibacillus pantothenticus</name>
    <dbReference type="NCBI Taxonomy" id="1473"/>
    <lineage>
        <taxon>Bacteria</taxon>
        <taxon>Bacillati</taxon>
        <taxon>Bacillota</taxon>
        <taxon>Bacilli</taxon>
        <taxon>Bacillales</taxon>
        <taxon>Bacillaceae</taxon>
        <taxon>Virgibacillus</taxon>
    </lineage>
</organism>
<dbReference type="GO" id="GO:0016223">
    <property type="term" value="F:beta-alanine:pyruvate transaminase activity"/>
    <property type="evidence" value="ECO:0007669"/>
    <property type="project" value="UniProtKB-EC"/>
</dbReference>
<keyword evidence="2" id="KW-0032">Aminotransferase</keyword>
<dbReference type="InterPro" id="IPR049704">
    <property type="entry name" value="Aminotrans_3_PPA_site"/>
</dbReference>
<evidence type="ECO:0000313" key="6">
    <source>
        <dbReference type="PDB" id="6FYQ"/>
    </source>
</evidence>
<evidence type="ECO:0000256" key="5">
    <source>
        <dbReference type="RuleBase" id="RU003560"/>
    </source>
</evidence>
<feature type="binding site" evidence="7">
    <location>
        <position position="141"/>
    </location>
    <ligand>
        <name>pyridoxal 5'-phosphate</name>
        <dbReference type="ChEBI" id="CHEBI:597326"/>
    </ligand>
</feature>
<sequence>MASMTGGQQMGRDLYDDDDKDHPFTMRSLTELDKKHFIHPFSSIQEQQHKGAKVIMKEGDGIYLTDVTGKTYIDGVSSLWNVNVGHGRVELAEAAAQQMKKMAFSSAFSTFSHEPAIRLAEKIASITPEGLNAVFFTSGGSESNDSAVKLVRHYWKIQGKPNKRKIISLKRSYHGVAAASTSVTGIPEFWGMAGHMMTDFLHVDTHYNNTTEQAVQSLCQAIEEAGPETIAAFFAEPVQGAGGVIIPPEDYFLRIREVCNAYGILFVADEVITGFGRTGKMFGIENWDVIPDVMTFAKGVTSGYFPLGGVVVSDPIHEVLKEKSVGTLFHGFTYSGHPTAAAVALKNIAIIKEERLVENSKRMGDALLHGLKKVKNRLEIVGDVRFVGLLGAVELMQNPATNKPFSSNLQVAPKVIEALHELGVICRSVTYDHTNIICLAPPLIINQKQVDKLVEVIYEAILKVQQQLGIKAE</sequence>
<protein>
    <submittedName>
        <fullName evidence="6">Amine transaminase</fullName>
        <ecNumber evidence="6">2.6.1.18</ecNumber>
    </submittedName>
</protein>
<dbReference type="PROSITE" id="PS00600">
    <property type="entry name" value="AA_TRANSFER_CLASS_3"/>
    <property type="match status" value="1"/>
</dbReference>
<dbReference type="PDBsum" id="6FYQ"/>
<feature type="binding site" evidence="7">
    <location>
        <position position="140"/>
    </location>
    <ligand>
        <name>pyridoxal 5'-phosphate</name>
        <dbReference type="ChEBI" id="CHEBI:597326"/>
    </ligand>
</feature>
<keyword evidence="4 5" id="KW-0663">Pyridoxal phosphate</keyword>
<feature type="binding site" evidence="7">
    <location>
        <position position="333"/>
    </location>
    <ligand>
        <name>pyridoxal 5'-phosphate</name>
        <dbReference type="ChEBI" id="CHEBI:597326"/>
    </ligand>
</feature>
<dbReference type="PDB" id="6FYQ">
    <property type="method" value="X-ray"/>
    <property type="resolution" value="2.00 A"/>
    <property type="chains" value="A=1-473"/>
</dbReference>
<comment type="similarity">
    <text evidence="1 5">Belongs to the class-III pyridoxal-phosphate-dependent aminotransferase family.</text>
</comment>
<dbReference type="InterPro" id="IPR015424">
    <property type="entry name" value="PyrdxlP-dep_Trfase"/>
</dbReference>
<dbReference type="PIRSF" id="PIRSF000521">
    <property type="entry name" value="Transaminase_4ab_Lys_Orn"/>
    <property type="match status" value="1"/>
</dbReference>
<dbReference type="SMR" id="A0A4P1LYG1"/>
<dbReference type="EC" id="2.6.1.18" evidence="6"/>
<dbReference type="GO" id="GO:0030170">
    <property type="term" value="F:pyridoxal phosphate binding"/>
    <property type="evidence" value="ECO:0007669"/>
    <property type="project" value="InterPro"/>
</dbReference>
<evidence type="ECO:0007829" key="7">
    <source>
        <dbReference type="PDB" id="6FYQ"/>
    </source>
</evidence>
<dbReference type="SUPFAM" id="SSF53383">
    <property type="entry name" value="PLP-dependent transferases"/>
    <property type="match status" value="1"/>
</dbReference>
<dbReference type="Gene3D" id="3.40.640.10">
    <property type="entry name" value="Type I PLP-dependent aspartate aminotransferase-like (Major domain)"/>
    <property type="match status" value="1"/>
</dbReference>
<dbReference type="PANTHER" id="PTHR43094:SF1">
    <property type="entry name" value="AMINOTRANSFERASE CLASS-III"/>
    <property type="match status" value="1"/>
</dbReference>
<proteinExistence type="evidence at protein level"/>
<dbReference type="AlphaFoldDB" id="A0A4P1LYG1"/>
<feature type="binding site" evidence="7">
    <location>
        <position position="298"/>
    </location>
    <ligand>
        <name>pyridoxal 5'-phosphate</name>
        <dbReference type="ChEBI" id="CHEBI:597326"/>
    </ligand>
</feature>
<dbReference type="Gene3D" id="3.90.1150.10">
    <property type="entry name" value="Aspartate Aminotransferase, domain 1"/>
    <property type="match status" value="1"/>
</dbReference>
<keyword evidence="3" id="KW-0808">Transferase</keyword>
<evidence type="ECO:0000256" key="1">
    <source>
        <dbReference type="ARBA" id="ARBA00008954"/>
    </source>
</evidence>
<dbReference type="InterPro" id="IPR015421">
    <property type="entry name" value="PyrdxlP-dep_Trfase_major"/>
</dbReference>
<dbReference type="InterPro" id="IPR005814">
    <property type="entry name" value="Aminotrans_3"/>
</dbReference>
<accession>A0A4P1LYG1</accession>
<evidence type="ECO:0000256" key="4">
    <source>
        <dbReference type="ARBA" id="ARBA00022898"/>
    </source>
</evidence>